<gene>
    <name evidence="1" type="ORF">A2074_07120</name>
</gene>
<protein>
    <submittedName>
        <fullName evidence="1">Uncharacterized protein</fullName>
    </submittedName>
</protein>
<proteinExistence type="predicted"/>
<sequence length="309" mass="34736">MRVPSFSGKIELRELASKHPMWDGIAEGSSFYAWWPGMFSVQEIDGIKTLARYGEPEDGSYVADLEVGPSVDWDKHEREYRTNLNPARIKGEPAVIETTYGDGRVLLSYLHFETPGDSLGHAVLLNMLSYLGAGKNRLSKKHAPDSQAKAVPSLIAGNSTKAVTAAQALEAAALDLIGFGETLGLWFWRKPWIIQWQRGVRGIEYCTLYIMLRKLSELVAEQRQQNQYLESALEESYPQVLSFTGNAKKLLELEERAIRRGYITPLKSDDPEIQSLREKLFSNTKSFGGPFKDILDKIDVLVLALLRSR</sequence>
<dbReference type="Proteomes" id="UP000178086">
    <property type="component" value="Unassembled WGS sequence"/>
</dbReference>
<organism evidence="1 2">
    <name type="scientific">Candidatus Aquicultor primus</name>
    <dbReference type="NCBI Taxonomy" id="1797195"/>
    <lineage>
        <taxon>Bacteria</taxon>
        <taxon>Bacillati</taxon>
        <taxon>Actinomycetota</taxon>
        <taxon>Candidatus Aquicultoria</taxon>
        <taxon>Candidatus Aquicultorales</taxon>
        <taxon>Candidatus Aquicultoraceae</taxon>
        <taxon>Candidatus Aquicultor</taxon>
    </lineage>
</organism>
<evidence type="ECO:0000313" key="1">
    <source>
        <dbReference type="EMBL" id="OFW35500.1"/>
    </source>
</evidence>
<comment type="caution">
    <text evidence="1">The sequence shown here is derived from an EMBL/GenBank/DDBJ whole genome shotgun (WGS) entry which is preliminary data.</text>
</comment>
<evidence type="ECO:0000313" key="2">
    <source>
        <dbReference type="Proteomes" id="UP000178086"/>
    </source>
</evidence>
<dbReference type="EMBL" id="MELI01000015">
    <property type="protein sequence ID" value="OFW35500.1"/>
    <property type="molecule type" value="Genomic_DNA"/>
</dbReference>
<dbReference type="AlphaFoldDB" id="A0A1F2URJ0"/>
<accession>A0A1F2URJ0</accession>
<reference evidence="1 2" key="1">
    <citation type="journal article" date="2016" name="Nat. Commun.">
        <title>Thousands of microbial genomes shed light on interconnected biogeochemical processes in an aquifer system.</title>
        <authorList>
            <person name="Anantharaman K."/>
            <person name="Brown C.T."/>
            <person name="Hug L.A."/>
            <person name="Sharon I."/>
            <person name="Castelle C.J."/>
            <person name="Probst A.J."/>
            <person name="Thomas B.C."/>
            <person name="Singh A."/>
            <person name="Wilkins M.J."/>
            <person name="Karaoz U."/>
            <person name="Brodie E.L."/>
            <person name="Williams K.H."/>
            <person name="Hubbard S.S."/>
            <person name="Banfield J.F."/>
        </authorList>
    </citation>
    <scope>NUCLEOTIDE SEQUENCE [LARGE SCALE GENOMIC DNA]</scope>
</reference>
<name>A0A1F2URJ0_9ACTN</name>